<protein>
    <recommendedName>
        <fullName evidence="4">Pentatricopeptide repeat-containing protein, chloroplastic</fullName>
    </recommendedName>
</protein>
<evidence type="ECO:0000256" key="1">
    <source>
        <dbReference type="ARBA" id="ARBA00022737"/>
    </source>
</evidence>
<comment type="caution">
    <text evidence="2">The sequence shown here is derived from an EMBL/GenBank/DDBJ whole genome shotgun (WGS) entry which is preliminary data.</text>
</comment>
<name>A0A813ENT8_POLGL</name>
<dbReference type="OrthoDB" id="185373at2759"/>
<sequence>AISACEKGGRWVRAMSLLDELGWRGVHPDTITYNAAASACEKRSCWLPALEILSQAPEPNSLTFAAAIAAVSTEGHRWALVLGLLTTMIGLRMQPTADSSSASAEACEKGGQRHSLLSLLVDVGDWTLLRLVASAEGAQSRRA</sequence>
<feature type="non-terminal residue" evidence="2">
    <location>
        <position position="143"/>
    </location>
</feature>
<reference evidence="2" key="1">
    <citation type="submission" date="2021-02" db="EMBL/GenBank/DDBJ databases">
        <authorList>
            <person name="Dougan E. K."/>
            <person name="Rhodes N."/>
            <person name="Thang M."/>
            <person name="Chan C."/>
        </authorList>
    </citation>
    <scope>NUCLEOTIDE SEQUENCE</scope>
</reference>
<dbReference type="Gene3D" id="1.25.40.10">
    <property type="entry name" value="Tetratricopeptide repeat domain"/>
    <property type="match status" value="1"/>
</dbReference>
<accession>A0A813ENT8</accession>
<keyword evidence="3" id="KW-1185">Reference proteome</keyword>
<organism evidence="2 3">
    <name type="scientific">Polarella glacialis</name>
    <name type="common">Dinoflagellate</name>
    <dbReference type="NCBI Taxonomy" id="89957"/>
    <lineage>
        <taxon>Eukaryota</taxon>
        <taxon>Sar</taxon>
        <taxon>Alveolata</taxon>
        <taxon>Dinophyceae</taxon>
        <taxon>Suessiales</taxon>
        <taxon>Suessiaceae</taxon>
        <taxon>Polarella</taxon>
    </lineage>
</organism>
<dbReference type="AlphaFoldDB" id="A0A813ENT8"/>
<keyword evidence="1" id="KW-0677">Repeat</keyword>
<dbReference type="EMBL" id="CAJNNV010015641">
    <property type="protein sequence ID" value="CAE8603692.1"/>
    <property type="molecule type" value="Genomic_DNA"/>
</dbReference>
<dbReference type="Proteomes" id="UP000654075">
    <property type="component" value="Unassembled WGS sequence"/>
</dbReference>
<feature type="non-terminal residue" evidence="2">
    <location>
        <position position="1"/>
    </location>
</feature>
<evidence type="ECO:0008006" key="4">
    <source>
        <dbReference type="Google" id="ProtNLM"/>
    </source>
</evidence>
<evidence type="ECO:0000313" key="2">
    <source>
        <dbReference type="EMBL" id="CAE8603692.1"/>
    </source>
</evidence>
<proteinExistence type="predicted"/>
<dbReference type="PANTHER" id="PTHR47936">
    <property type="entry name" value="PPR_LONG DOMAIN-CONTAINING PROTEIN"/>
    <property type="match status" value="1"/>
</dbReference>
<gene>
    <name evidence="2" type="ORF">PGLA1383_LOCUS21898</name>
</gene>
<dbReference type="InterPro" id="IPR011990">
    <property type="entry name" value="TPR-like_helical_dom_sf"/>
</dbReference>
<evidence type="ECO:0000313" key="3">
    <source>
        <dbReference type="Proteomes" id="UP000654075"/>
    </source>
</evidence>
<dbReference type="PANTHER" id="PTHR47936:SF1">
    <property type="entry name" value="PENTATRICOPEPTIDE REPEAT-CONTAINING PROTEIN GUN1, CHLOROPLASTIC"/>
    <property type="match status" value="1"/>
</dbReference>